<comment type="caution">
    <text evidence="2">The sequence shown here is derived from an EMBL/GenBank/DDBJ whole genome shotgun (WGS) entry which is preliminary data.</text>
</comment>
<keyword evidence="3" id="KW-1185">Reference proteome</keyword>
<sequence length="75" mass="7955">MRGPGRSRPEGEAAGPLREAVRAPGLHGRKRPGGGAPAGAAASARHFTRPYQTLLVQIFWSRTTSPVFGACQILF</sequence>
<feature type="region of interest" description="Disordered" evidence="1">
    <location>
        <begin position="1"/>
        <end position="43"/>
    </location>
</feature>
<dbReference type="Proteomes" id="UP000597853">
    <property type="component" value="Unassembled WGS sequence"/>
</dbReference>
<organism evidence="2 3">
    <name type="scientific">Streptomyces pseudogriseolus</name>
    <name type="common">Streptomyces gancidicus</name>
    <name type="synonym">Streptomyces rubiginosus</name>
    <dbReference type="NCBI Taxonomy" id="36817"/>
    <lineage>
        <taxon>Bacteria</taxon>
        <taxon>Bacillati</taxon>
        <taxon>Actinomycetota</taxon>
        <taxon>Actinomycetes</taxon>
        <taxon>Kitasatosporales</taxon>
        <taxon>Streptomycetaceae</taxon>
        <taxon>Streptomyces</taxon>
        <taxon>Streptomyces pseudogriseolus group</taxon>
    </lineage>
</organism>
<evidence type="ECO:0000313" key="3">
    <source>
        <dbReference type="Proteomes" id="UP000597853"/>
    </source>
</evidence>
<accession>A0ABQ2SYU9</accession>
<dbReference type="EMBL" id="BMTX01000005">
    <property type="protein sequence ID" value="GGS42761.1"/>
    <property type="molecule type" value="Genomic_DNA"/>
</dbReference>
<gene>
    <name evidence="2" type="ORF">GCM10010285_22590</name>
</gene>
<protein>
    <submittedName>
        <fullName evidence="2">Uncharacterized protein</fullName>
    </submittedName>
</protein>
<evidence type="ECO:0000313" key="2">
    <source>
        <dbReference type="EMBL" id="GGS42761.1"/>
    </source>
</evidence>
<reference evidence="3" key="1">
    <citation type="journal article" date="2019" name="Int. J. Syst. Evol. Microbiol.">
        <title>The Global Catalogue of Microorganisms (GCM) 10K type strain sequencing project: providing services to taxonomists for standard genome sequencing and annotation.</title>
        <authorList>
            <consortium name="The Broad Institute Genomics Platform"/>
            <consortium name="The Broad Institute Genome Sequencing Center for Infectious Disease"/>
            <person name="Wu L."/>
            <person name="Ma J."/>
        </authorList>
    </citation>
    <scope>NUCLEOTIDE SEQUENCE [LARGE SCALE GENOMIC DNA]</scope>
    <source>
        <strain evidence="3">JCM 4416</strain>
    </source>
</reference>
<evidence type="ECO:0000256" key="1">
    <source>
        <dbReference type="SAM" id="MobiDB-lite"/>
    </source>
</evidence>
<name>A0ABQ2SYU9_STREZ</name>
<proteinExistence type="predicted"/>